<feature type="transmembrane region" description="Helical" evidence="6">
    <location>
        <begin position="320"/>
        <end position="337"/>
    </location>
</feature>
<feature type="transmembrane region" description="Helical" evidence="6">
    <location>
        <begin position="349"/>
        <end position="368"/>
    </location>
</feature>
<accession>A0A068S4D0</accession>
<proteinExistence type="predicted"/>
<feature type="domain" description="Major facilitator superfamily (MFS) profile" evidence="7">
    <location>
        <begin position="23"/>
        <end position="478"/>
    </location>
</feature>
<dbReference type="InterPro" id="IPR005829">
    <property type="entry name" value="Sugar_transporter_CS"/>
</dbReference>
<protein>
    <submittedName>
        <fullName evidence="8">Dha1 sub-family</fullName>
    </submittedName>
</protein>
<dbReference type="Gene3D" id="1.20.1250.20">
    <property type="entry name" value="MFS general substrate transporter like domains"/>
    <property type="match status" value="1"/>
</dbReference>
<feature type="transmembrane region" description="Helical" evidence="6">
    <location>
        <begin position="380"/>
        <end position="403"/>
    </location>
</feature>
<dbReference type="AlphaFoldDB" id="A0A068S4D0"/>
<comment type="caution">
    <text evidence="8">The sequence shown here is derived from an EMBL/GenBank/DDBJ whole genome shotgun (WGS) entry which is preliminary data.</text>
</comment>
<feature type="transmembrane region" description="Helical" evidence="6">
    <location>
        <begin position="224"/>
        <end position="244"/>
    </location>
</feature>
<feature type="transmembrane region" description="Helical" evidence="6">
    <location>
        <begin position="21"/>
        <end position="45"/>
    </location>
</feature>
<dbReference type="PROSITE" id="PS50850">
    <property type="entry name" value="MFS"/>
    <property type="match status" value="1"/>
</dbReference>
<keyword evidence="2" id="KW-0813">Transport</keyword>
<organism evidence="8 9">
    <name type="scientific">Lichtheimia corymbifera JMRC:FSU:9682</name>
    <dbReference type="NCBI Taxonomy" id="1263082"/>
    <lineage>
        <taxon>Eukaryota</taxon>
        <taxon>Fungi</taxon>
        <taxon>Fungi incertae sedis</taxon>
        <taxon>Mucoromycota</taxon>
        <taxon>Mucoromycotina</taxon>
        <taxon>Mucoromycetes</taxon>
        <taxon>Mucorales</taxon>
        <taxon>Lichtheimiaceae</taxon>
        <taxon>Lichtheimia</taxon>
    </lineage>
</organism>
<dbReference type="EMBL" id="CBTN010000041">
    <property type="protein sequence ID" value="CDH56850.1"/>
    <property type="molecule type" value="Genomic_DNA"/>
</dbReference>
<dbReference type="InterPro" id="IPR011701">
    <property type="entry name" value="MFS"/>
</dbReference>
<dbReference type="PROSITE" id="PS00216">
    <property type="entry name" value="SUGAR_TRANSPORT_1"/>
    <property type="match status" value="1"/>
</dbReference>
<dbReference type="SUPFAM" id="SSF103473">
    <property type="entry name" value="MFS general substrate transporter"/>
    <property type="match status" value="1"/>
</dbReference>
<keyword evidence="3 6" id="KW-0812">Transmembrane</keyword>
<dbReference type="Proteomes" id="UP000027586">
    <property type="component" value="Unassembled WGS sequence"/>
</dbReference>
<dbReference type="PANTHER" id="PTHR23504">
    <property type="entry name" value="MAJOR FACILITATOR SUPERFAMILY DOMAIN-CONTAINING PROTEIN 10"/>
    <property type="match status" value="1"/>
</dbReference>
<keyword evidence="5 6" id="KW-0472">Membrane</keyword>
<reference evidence="8" key="1">
    <citation type="submission" date="2013-08" db="EMBL/GenBank/DDBJ databases">
        <title>Gene expansion shapes genome architecture in the human pathogen Lichtheimia corymbifera: an evolutionary genomics analysis in the ancient terrestrial Mucorales (Mucoromycotina).</title>
        <authorList>
            <person name="Schwartze V.U."/>
            <person name="Winter S."/>
            <person name="Shelest E."/>
            <person name="Marcet-Houben M."/>
            <person name="Horn F."/>
            <person name="Wehner S."/>
            <person name="Hoffmann K."/>
            <person name="Riege K."/>
            <person name="Sammeth M."/>
            <person name="Nowrousian M."/>
            <person name="Valiante V."/>
            <person name="Linde J."/>
            <person name="Jacobsen I.D."/>
            <person name="Marz M."/>
            <person name="Brakhage A.A."/>
            <person name="Gabaldon T."/>
            <person name="Bocker S."/>
            <person name="Voigt K."/>
        </authorList>
    </citation>
    <scope>NUCLEOTIDE SEQUENCE [LARGE SCALE GENOMIC DNA]</scope>
    <source>
        <strain evidence="8">FSU 9682</strain>
    </source>
</reference>
<dbReference type="STRING" id="1263082.A0A068S4D0"/>
<sequence length="486" mass="52948">MRRGVLPLSSRIPITHMTRQRAIVTTVITALLIDLLAFTIILPLFPRLLNYYREQESDEGTLLSYALQVMEHYKDWITASTNDRGDKWDTVLLGGLLGSMFSLLQFFVSPMIGRASDRMGRRRVLLLTMVGNLLSSAMWIFAQSFSMFLLARIVAGLSEGNVQLSIAIISDVTEPEKRSRHLALVGIAFAVAFTLGPAIGAWFASVDLSQLHPIAAERLGIYPYSTPALVALVLLLIETVYIYFKLPETINGRSSNTSKSSDETSTQPVSDALAIDTRLANLRRLKWIHGLHLFLFSGMEFTLVFLTFDVLDYTNMQQGKLLAYMGILSALLQGGYVRRRVQKLGEKALVLQGMVSCTIGLVCLGVMSSPSLSTTSSVRWLYAGVSCLALTTGTVVNCLTGLASLQCQDDKAKDTHPLLAKGRALGEFRSSGQLGRALGPISACGLYWIAGPQRCYAAAALGMGLITILTAAAAPTTKHTSKAKNE</sequence>
<evidence type="ECO:0000256" key="1">
    <source>
        <dbReference type="ARBA" id="ARBA00004141"/>
    </source>
</evidence>
<feature type="transmembrane region" description="Helical" evidence="6">
    <location>
        <begin position="91"/>
        <end position="112"/>
    </location>
</feature>
<evidence type="ECO:0000256" key="5">
    <source>
        <dbReference type="ARBA" id="ARBA00023136"/>
    </source>
</evidence>
<feature type="transmembrane region" description="Helical" evidence="6">
    <location>
        <begin position="182"/>
        <end position="204"/>
    </location>
</feature>
<feature type="transmembrane region" description="Helical" evidence="6">
    <location>
        <begin position="456"/>
        <end position="474"/>
    </location>
</feature>
<feature type="transmembrane region" description="Helical" evidence="6">
    <location>
        <begin position="287"/>
        <end position="308"/>
    </location>
</feature>
<dbReference type="PANTHER" id="PTHR23504:SF31">
    <property type="entry name" value="MAJOR FACILITATOR SUPERFAMILY DOMAIN-CONTAINING PROTEIN 10"/>
    <property type="match status" value="1"/>
</dbReference>
<dbReference type="Pfam" id="PF07690">
    <property type="entry name" value="MFS_1"/>
    <property type="match status" value="1"/>
</dbReference>
<evidence type="ECO:0000256" key="4">
    <source>
        <dbReference type="ARBA" id="ARBA00022989"/>
    </source>
</evidence>
<dbReference type="CDD" id="cd17389">
    <property type="entry name" value="MFS_MFSD10"/>
    <property type="match status" value="1"/>
</dbReference>
<dbReference type="InterPro" id="IPR036259">
    <property type="entry name" value="MFS_trans_sf"/>
</dbReference>
<comment type="subcellular location">
    <subcellularLocation>
        <location evidence="1">Membrane</location>
        <topology evidence="1">Multi-pass membrane protein</topology>
    </subcellularLocation>
</comment>
<keyword evidence="9" id="KW-1185">Reference proteome</keyword>
<feature type="transmembrane region" description="Helical" evidence="6">
    <location>
        <begin position="148"/>
        <end position="170"/>
    </location>
</feature>
<name>A0A068S4D0_9FUNG</name>
<dbReference type="GO" id="GO:0022857">
    <property type="term" value="F:transmembrane transporter activity"/>
    <property type="evidence" value="ECO:0007669"/>
    <property type="project" value="InterPro"/>
</dbReference>
<dbReference type="GO" id="GO:0016020">
    <property type="term" value="C:membrane"/>
    <property type="evidence" value="ECO:0007669"/>
    <property type="project" value="UniProtKB-SubCell"/>
</dbReference>
<feature type="transmembrane region" description="Helical" evidence="6">
    <location>
        <begin position="124"/>
        <end position="142"/>
    </location>
</feature>
<keyword evidence="4 6" id="KW-1133">Transmembrane helix</keyword>
<evidence type="ECO:0000256" key="2">
    <source>
        <dbReference type="ARBA" id="ARBA00022448"/>
    </source>
</evidence>
<dbReference type="InterPro" id="IPR020846">
    <property type="entry name" value="MFS_dom"/>
</dbReference>
<evidence type="ECO:0000313" key="9">
    <source>
        <dbReference type="Proteomes" id="UP000027586"/>
    </source>
</evidence>
<evidence type="ECO:0000313" key="8">
    <source>
        <dbReference type="EMBL" id="CDH56850.1"/>
    </source>
</evidence>
<evidence type="ECO:0000256" key="3">
    <source>
        <dbReference type="ARBA" id="ARBA00022692"/>
    </source>
</evidence>
<dbReference type="OrthoDB" id="196650at2759"/>
<evidence type="ECO:0000259" key="7">
    <source>
        <dbReference type="PROSITE" id="PS50850"/>
    </source>
</evidence>
<evidence type="ECO:0000256" key="6">
    <source>
        <dbReference type="SAM" id="Phobius"/>
    </source>
</evidence>
<dbReference type="FunFam" id="1.20.1250.20:FF:000223">
    <property type="entry name" value="Major facilitator superfamily domain-containing protein"/>
    <property type="match status" value="1"/>
</dbReference>
<gene>
    <name evidence="8" type="ORF">LCOR_07853.1</name>
</gene>
<dbReference type="VEuPathDB" id="FungiDB:LCOR_07853.1"/>